<accession>A0A0L6VSF4</accession>
<dbReference type="VEuPathDB" id="FungiDB:VP01_111g11"/>
<reference evidence="1 2" key="1">
    <citation type="submission" date="2015-08" db="EMBL/GenBank/DDBJ databases">
        <title>Next Generation Sequencing and Analysis of the Genome of Puccinia sorghi L Schw, the Causal Agent of Maize Common Rust.</title>
        <authorList>
            <person name="Rochi L."/>
            <person name="Burguener G."/>
            <person name="Darino M."/>
            <person name="Turjanski A."/>
            <person name="Kreff E."/>
            <person name="Dieguez M.J."/>
            <person name="Sacco F."/>
        </authorList>
    </citation>
    <scope>NUCLEOTIDE SEQUENCE [LARGE SCALE GENOMIC DNA]</scope>
    <source>
        <strain evidence="1 2">RO10H11247</strain>
    </source>
</reference>
<evidence type="ECO:0000313" key="2">
    <source>
        <dbReference type="Proteomes" id="UP000037035"/>
    </source>
</evidence>
<dbReference type="EMBL" id="LAVV01001333">
    <property type="protein sequence ID" value="KNZ63624.1"/>
    <property type="molecule type" value="Genomic_DNA"/>
</dbReference>
<comment type="caution">
    <text evidence="1">The sequence shown here is derived from an EMBL/GenBank/DDBJ whole genome shotgun (WGS) entry which is preliminary data.</text>
</comment>
<dbReference type="AlphaFoldDB" id="A0A0L6VSF4"/>
<name>A0A0L6VSF4_9BASI</name>
<protein>
    <submittedName>
        <fullName evidence="1">Uncharacterized protein</fullName>
    </submittedName>
</protein>
<sequence length="170" mass="19894">MMLSRSKKTMEIIPIILHELTQNVCIFFLITGFAAWRQEFKQHQNGIEGRNTESLSVGYGIHWKIKYESRRLADNPREVSKATNKNFTILGHFNKIQFIQANRMQIKNLKDVLNTFKFLNKEMEVDGTTSAFVLANYYQKIKDLKTNEAASAQNITFHTIYHKIITKFME</sequence>
<keyword evidence="2" id="KW-1185">Reference proteome</keyword>
<evidence type="ECO:0000313" key="1">
    <source>
        <dbReference type="EMBL" id="KNZ63624.1"/>
    </source>
</evidence>
<gene>
    <name evidence="1" type="ORF">VP01_111g11</name>
</gene>
<dbReference type="Proteomes" id="UP000037035">
    <property type="component" value="Unassembled WGS sequence"/>
</dbReference>
<proteinExistence type="predicted"/>
<organism evidence="1 2">
    <name type="scientific">Puccinia sorghi</name>
    <dbReference type="NCBI Taxonomy" id="27349"/>
    <lineage>
        <taxon>Eukaryota</taxon>
        <taxon>Fungi</taxon>
        <taxon>Dikarya</taxon>
        <taxon>Basidiomycota</taxon>
        <taxon>Pucciniomycotina</taxon>
        <taxon>Pucciniomycetes</taxon>
        <taxon>Pucciniales</taxon>
        <taxon>Pucciniaceae</taxon>
        <taxon>Puccinia</taxon>
    </lineage>
</organism>